<protein>
    <submittedName>
        <fullName evidence="2">Uncharacterized protein</fullName>
    </submittedName>
</protein>
<name>A0A1I3TW81_9FLAO</name>
<reference evidence="3" key="1">
    <citation type="submission" date="2016-10" db="EMBL/GenBank/DDBJ databases">
        <authorList>
            <person name="Varghese N."/>
            <person name="Submissions S."/>
        </authorList>
    </citation>
    <scope>NUCLEOTIDE SEQUENCE [LARGE SCALE GENOMIC DNA]</scope>
    <source>
        <strain evidence="3">DSM 26542</strain>
    </source>
</reference>
<keyword evidence="1" id="KW-1133">Transmembrane helix</keyword>
<dbReference type="Proteomes" id="UP000243887">
    <property type="component" value="Unassembled WGS sequence"/>
</dbReference>
<feature type="transmembrane region" description="Helical" evidence="1">
    <location>
        <begin position="132"/>
        <end position="152"/>
    </location>
</feature>
<gene>
    <name evidence="2" type="ORF">SAMN04487893_1156</name>
</gene>
<evidence type="ECO:0000313" key="3">
    <source>
        <dbReference type="Proteomes" id="UP000243887"/>
    </source>
</evidence>
<keyword evidence="3" id="KW-1185">Reference proteome</keyword>
<keyword evidence="1" id="KW-0812">Transmembrane</keyword>
<evidence type="ECO:0000313" key="2">
    <source>
        <dbReference type="EMBL" id="SFJ74733.1"/>
    </source>
</evidence>
<accession>A0A1I3TW81</accession>
<organism evidence="2 3">
    <name type="scientific">Myroides guanonis</name>
    <dbReference type="NCBI Taxonomy" id="1150112"/>
    <lineage>
        <taxon>Bacteria</taxon>
        <taxon>Pseudomonadati</taxon>
        <taxon>Bacteroidota</taxon>
        <taxon>Flavobacteriia</taxon>
        <taxon>Flavobacteriales</taxon>
        <taxon>Flavobacteriaceae</taxon>
        <taxon>Myroides</taxon>
    </lineage>
</organism>
<proteinExistence type="predicted"/>
<keyword evidence="1" id="KW-0472">Membrane</keyword>
<dbReference type="EMBL" id="FORU01000015">
    <property type="protein sequence ID" value="SFJ74733.1"/>
    <property type="molecule type" value="Genomic_DNA"/>
</dbReference>
<evidence type="ECO:0000256" key="1">
    <source>
        <dbReference type="SAM" id="Phobius"/>
    </source>
</evidence>
<dbReference type="RefSeq" id="WP_090680435.1">
    <property type="nucleotide sequence ID" value="NZ_FORU01000015.1"/>
</dbReference>
<sequence>MNNHSLNTITIGSQTYSRTDLTDYLRTNRVQELIEKLVSETQLTADEVRTQISILEKTSIASNDEIASIEYKDNIYTFKYTNTKGEQYIVGPKDKYWERVQELLRDDLLYKKFKKEYDVYRNSRIKRRRNNIILLVVIAVALLLLWAFFLGVF</sequence>
<dbReference type="AlphaFoldDB" id="A0A1I3TW81"/>